<protein>
    <submittedName>
        <fullName evidence="2">Glycoside hydrolase, family 36</fullName>
    </submittedName>
</protein>
<proteinExistence type="predicted"/>
<comment type="caution">
    <text evidence="2">The sequence shown here is derived from an EMBL/GenBank/DDBJ whole genome shotgun (WGS) entry which is preliminary data.</text>
</comment>
<dbReference type="FunFam" id="2.60.40.1180:FF:000028">
    <property type="entry name" value="Alpha-galactosidase"/>
    <property type="match status" value="1"/>
</dbReference>
<dbReference type="OrthoDB" id="4870299at2759"/>
<accession>A0A166XUG5</accession>
<dbReference type="GO" id="GO:0016787">
    <property type="term" value="F:hydrolase activity"/>
    <property type="evidence" value="ECO:0007669"/>
    <property type="project" value="UniProtKB-KW"/>
</dbReference>
<feature type="domain" description="Glycosyl hydrolase family 36 C-terminal" evidence="1">
    <location>
        <begin position="32"/>
        <end position="107"/>
    </location>
</feature>
<evidence type="ECO:0000313" key="2">
    <source>
        <dbReference type="EMBL" id="OAA36189.1"/>
    </source>
</evidence>
<dbReference type="InterPro" id="IPR031705">
    <property type="entry name" value="Glyco_hydro_36_C"/>
</dbReference>
<reference evidence="2 3" key="1">
    <citation type="journal article" date="2016" name="Genome Biol. Evol.">
        <title>Divergent and convergent evolution of fungal pathogenicity.</title>
        <authorList>
            <person name="Shang Y."/>
            <person name="Xiao G."/>
            <person name="Zheng P."/>
            <person name="Cen K."/>
            <person name="Zhan S."/>
            <person name="Wang C."/>
        </authorList>
    </citation>
    <scope>NUCLEOTIDE SEQUENCE [LARGE SCALE GENOMIC DNA]</scope>
    <source>
        <strain evidence="2 3">RCEF 3172</strain>
    </source>
</reference>
<name>A0A166XUG5_9HYPO</name>
<evidence type="ECO:0000313" key="3">
    <source>
        <dbReference type="Proteomes" id="UP000076863"/>
    </source>
</evidence>
<sequence>MIPGIVALQERINPIVVKGDMWRLNQPDDPNWPATLFVSENGTQAVLFYFQLKAHFNNLFPTIKLQGLDPQASYRVDGNMTLSGSTLMRFGLQYTFEGDYQSWVVMLEKN</sequence>
<evidence type="ECO:0000259" key="1">
    <source>
        <dbReference type="Pfam" id="PF16874"/>
    </source>
</evidence>
<gene>
    <name evidence="2" type="ORF">BBO_08361</name>
</gene>
<dbReference type="Gene3D" id="2.60.40.1180">
    <property type="entry name" value="Golgi alpha-mannosidase II"/>
    <property type="match status" value="1"/>
</dbReference>
<dbReference type="AlphaFoldDB" id="A0A166XUG5"/>
<organism evidence="2 3">
    <name type="scientific">Beauveria brongniartii RCEF 3172</name>
    <dbReference type="NCBI Taxonomy" id="1081107"/>
    <lineage>
        <taxon>Eukaryota</taxon>
        <taxon>Fungi</taxon>
        <taxon>Dikarya</taxon>
        <taxon>Ascomycota</taxon>
        <taxon>Pezizomycotina</taxon>
        <taxon>Sordariomycetes</taxon>
        <taxon>Hypocreomycetidae</taxon>
        <taxon>Hypocreales</taxon>
        <taxon>Cordycipitaceae</taxon>
        <taxon>Beauveria</taxon>
        <taxon>Beauveria brongniartii</taxon>
    </lineage>
</organism>
<dbReference type="InterPro" id="IPR013780">
    <property type="entry name" value="Glyco_hydro_b"/>
</dbReference>
<keyword evidence="3" id="KW-1185">Reference proteome</keyword>
<dbReference type="Pfam" id="PF16874">
    <property type="entry name" value="Glyco_hydro_36C"/>
    <property type="match status" value="1"/>
</dbReference>
<keyword evidence="2" id="KW-0378">Hydrolase</keyword>
<dbReference type="Proteomes" id="UP000076863">
    <property type="component" value="Unassembled WGS sequence"/>
</dbReference>
<dbReference type="EMBL" id="AZHA01000037">
    <property type="protein sequence ID" value="OAA36189.1"/>
    <property type="molecule type" value="Genomic_DNA"/>
</dbReference>